<protein>
    <submittedName>
        <fullName evidence="3">Unplaced genomic scaffold scaffold_72, whole genome shotgun sequence</fullName>
    </submittedName>
</protein>
<feature type="domain" description="Alpha/beta hydrolase fold-3" evidence="2">
    <location>
        <begin position="141"/>
        <end position="357"/>
    </location>
</feature>
<name>A0A0C9Y8S5_9AGAM</name>
<dbReference type="HOGENOM" id="CLU_019364_1_0_1"/>
<dbReference type="Proteomes" id="UP000054018">
    <property type="component" value="Unassembled WGS sequence"/>
</dbReference>
<dbReference type="EMBL" id="KN833756">
    <property type="protein sequence ID" value="KIK21045.1"/>
    <property type="molecule type" value="Genomic_DNA"/>
</dbReference>
<reference evidence="4" key="2">
    <citation type="submission" date="2015-01" db="EMBL/GenBank/DDBJ databases">
        <title>Evolutionary Origins and Diversification of the Mycorrhizal Mutualists.</title>
        <authorList>
            <consortium name="DOE Joint Genome Institute"/>
            <consortium name="Mycorrhizal Genomics Consortium"/>
            <person name="Kohler A."/>
            <person name="Kuo A."/>
            <person name="Nagy L.G."/>
            <person name="Floudas D."/>
            <person name="Copeland A."/>
            <person name="Barry K.W."/>
            <person name="Cichocki N."/>
            <person name="Veneault-Fourrey C."/>
            <person name="LaButti K."/>
            <person name="Lindquist E.A."/>
            <person name="Lipzen A."/>
            <person name="Lundell T."/>
            <person name="Morin E."/>
            <person name="Murat C."/>
            <person name="Riley R."/>
            <person name="Ohm R."/>
            <person name="Sun H."/>
            <person name="Tunlid A."/>
            <person name="Henrissat B."/>
            <person name="Grigoriev I.V."/>
            <person name="Hibbett D.S."/>
            <person name="Martin F."/>
        </authorList>
    </citation>
    <scope>NUCLEOTIDE SEQUENCE [LARGE SCALE GENOMIC DNA]</scope>
    <source>
        <strain evidence="4">441</strain>
    </source>
</reference>
<dbReference type="Gene3D" id="3.40.50.1820">
    <property type="entry name" value="alpha/beta hydrolase"/>
    <property type="match status" value="1"/>
</dbReference>
<dbReference type="PANTHER" id="PTHR48081">
    <property type="entry name" value="AB HYDROLASE SUPERFAMILY PROTEIN C4A8.06C"/>
    <property type="match status" value="1"/>
</dbReference>
<dbReference type="OrthoDB" id="2152029at2759"/>
<gene>
    <name evidence="3" type="ORF">PISMIDRAFT_568072</name>
</gene>
<dbReference type="AlphaFoldDB" id="A0A0C9Y8S5"/>
<dbReference type="InterPro" id="IPR029058">
    <property type="entry name" value="AB_hydrolase_fold"/>
</dbReference>
<evidence type="ECO:0000256" key="1">
    <source>
        <dbReference type="ARBA" id="ARBA00022801"/>
    </source>
</evidence>
<dbReference type="SUPFAM" id="SSF53474">
    <property type="entry name" value="alpha/beta-Hydrolases"/>
    <property type="match status" value="1"/>
</dbReference>
<dbReference type="Pfam" id="PF07859">
    <property type="entry name" value="Abhydrolase_3"/>
    <property type="match status" value="1"/>
</dbReference>
<keyword evidence="1" id="KW-0378">Hydrolase</keyword>
<keyword evidence="4" id="KW-1185">Reference proteome</keyword>
<dbReference type="InterPro" id="IPR050300">
    <property type="entry name" value="GDXG_lipolytic_enzyme"/>
</dbReference>
<dbReference type="PANTHER" id="PTHR48081:SF26">
    <property type="entry name" value="ALPHA_BETA HYDROLASE FOLD-3 DOMAIN-CONTAINING PROTEIN"/>
    <property type="match status" value="1"/>
</dbReference>
<dbReference type="GO" id="GO:0016787">
    <property type="term" value="F:hydrolase activity"/>
    <property type="evidence" value="ECO:0007669"/>
    <property type="project" value="UniProtKB-KW"/>
</dbReference>
<dbReference type="STRING" id="765257.A0A0C9Y8S5"/>
<accession>A0A0C9Y8S5</accession>
<proteinExistence type="predicted"/>
<evidence type="ECO:0000313" key="3">
    <source>
        <dbReference type="EMBL" id="KIK21045.1"/>
    </source>
</evidence>
<evidence type="ECO:0000259" key="2">
    <source>
        <dbReference type="Pfam" id="PF07859"/>
    </source>
</evidence>
<organism evidence="3 4">
    <name type="scientific">Pisolithus microcarpus 441</name>
    <dbReference type="NCBI Taxonomy" id="765257"/>
    <lineage>
        <taxon>Eukaryota</taxon>
        <taxon>Fungi</taxon>
        <taxon>Dikarya</taxon>
        <taxon>Basidiomycota</taxon>
        <taxon>Agaricomycotina</taxon>
        <taxon>Agaricomycetes</taxon>
        <taxon>Agaricomycetidae</taxon>
        <taxon>Boletales</taxon>
        <taxon>Sclerodermatineae</taxon>
        <taxon>Pisolithaceae</taxon>
        <taxon>Pisolithus</taxon>
    </lineage>
</organism>
<reference evidence="3 4" key="1">
    <citation type="submission" date="2014-04" db="EMBL/GenBank/DDBJ databases">
        <authorList>
            <consortium name="DOE Joint Genome Institute"/>
            <person name="Kuo A."/>
            <person name="Kohler A."/>
            <person name="Costa M.D."/>
            <person name="Nagy L.G."/>
            <person name="Floudas D."/>
            <person name="Copeland A."/>
            <person name="Barry K.W."/>
            <person name="Cichocki N."/>
            <person name="Veneault-Fourrey C."/>
            <person name="LaButti K."/>
            <person name="Lindquist E.A."/>
            <person name="Lipzen A."/>
            <person name="Lundell T."/>
            <person name="Morin E."/>
            <person name="Murat C."/>
            <person name="Sun H."/>
            <person name="Tunlid A."/>
            <person name="Henrissat B."/>
            <person name="Grigoriev I.V."/>
            <person name="Hibbett D.S."/>
            <person name="Martin F."/>
            <person name="Nordberg H.P."/>
            <person name="Cantor M.N."/>
            <person name="Hua S.X."/>
        </authorList>
    </citation>
    <scope>NUCLEOTIDE SEQUENCE [LARGE SCALE GENOMIC DNA]</scope>
    <source>
        <strain evidence="3 4">441</strain>
    </source>
</reference>
<evidence type="ECO:0000313" key="4">
    <source>
        <dbReference type="Proteomes" id="UP000054018"/>
    </source>
</evidence>
<dbReference type="InterPro" id="IPR013094">
    <property type="entry name" value="AB_hydrolase_3"/>
</dbReference>
<sequence>MVYELREQPWFGLYVSYEIVATTLFRLPYWCLLCYPRSWRPRTSWTVKRSVLVKLFRHLFGITQKTGALTSFPTHCAIQPGPGVKGVWVEAAPHLITGVLLSMATAANVACAHIPGYWIDTDETLPAGAPPRPGEKVLYRLHGGAYIQLSAHPTDPTANIAHGILKHSRSITRTFSIEYRLSTAEPYKPEHPFPAALLDAIAGYNYLVNEIGFDSSDIIIVGDSAGGNLALALIRYMRDHQQYHPDLRLPRLPAGLLLLSPWADLGRSHEGPNTSLANFYSCDYTGARAVERFSYAKHAFLGPFGFGFAERSVYISPASLNPWVGARFEGFPRTLICSGGVEPMLDSIRSLLWKMERDMGSGSGDGQVYYHEAKDSLHDHLVFPWHEPENGETLTIIADWIDRGWQDSRV</sequence>